<dbReference type="SUPFAM" id="SSF56300">
    <property type="entry name" value="Metallo-dependent phosphatases"/>
    <property type="match status" value="1"/>
</dbReference>
<dbReference type="InterPro" id="IPR051693">
    <property type="entry name" value="UPF0046_metallophosphoest"/>
</dbReference>
<dbReference type="Gene3D" id="3.60.21.10">
    <property type="match status" value="2"/>
</dbReference>
<protein>
    <submittedName>
        <fullName evidence="1">Metallophos domain-containing protein</fullName>
    </submittedName>
</protein>
<accession>A0A183EK74</accession>
<sequence>LDEPVSSTALRFVCIADTHGRLGDIVERIPGGDVLIHAGDMTNFGEKEELNKFNDTIDGEDESRRDLPYRGHGTARGYKLLTNCTYLQDCGVKGERWGCSELLNTIEKRVRPKFHVFGHVHEQNGLTSNGETTFINASICDHQLAPVNNPIIFDIELRAGTSKNSLSFPLAIVQA</sequence>
<proteinExistence type="predicted"/>
<name>A0A183EK74_9BILA</name>
<dbReference type="PANTHER" id="PTHR12905:SF0">
    <property type="entry name" value="CALCINEURIN-LIKE PHOSPHOESTERASE DOMAIN-CONTAINING PROTEIN"/>
    <property type="match status" value="1"/>
</dbReference>
<dbReference type="PANTHER" id="PTHR12905">
    <property type="entry name" value="METALLOPHOSPHOESTERASE"/>
    <property type="match status" value="1"/>
</dbReference>
<reference evidence="1" key="1">
    <citation type="submission" date="2016-06" db="UniProtKB">
        <authorList>
            <consortium name="WormBaseParasite"/>
        </authorList>
    </citation>
    <scope>IDENTIFICATION</scope>
</reference>
<dbReference type="InterPro" id="IPR029052">
    <property type="entry name" value="Metallo-depent_PP-like"/>
</dbReference>
<dbReference type="AlphaFoldDB" id="A0A183EK74"/>
<evidence type="ECO:0000313" key="1">
    <source>
        <dbReference type="WBParaSite" id="GPUH_0002139101-mRNA-1"/>
    </source>
</evidence>
<organism evidence="1">
    <name type="scientific">Gongylonema pulchrum</name>
    <dbReference type="NCBI Taxonomy" id="637853"/>
    <lineage>
        <taxon>Eukaryota</taxon>
        <taxon>Metazoa</taxon>
        <taxon>Ecdysozoa</taxon>
        <taxon>Nematoda</taxon>
        <taxon>Chromadorea</taxon>
        <taxon>Rhabditida</taxon>
        <taxon>Spirurina</taxon>
        <taxon>Spiruromorpha</taxon>
        <taxon>Spiruroidea</taxon>
        <taxon>Gongylonematidae</taxon>
        <taxon>Gongylonema</taxon>
    </lineage>
</organism>
<dbReference type="WBParaSite" id="GPUH_0002139101-mRNA-1">
    <property type="protein sequence ID" value="GPUH_0002139101-mRNA-1"/>
    <property type="gene ID" value="GPUH_0002139101"/>
</dbReference>